<gene>
    <name evidence="2" type="ORF">QF092_14455</name>
</gene>
<feature type="transmembrane region" description="Helical" evidence="1">
    <location>
        <begin position="33"/>
        <end position="50"/>
    </location>
</feature>
<name>A0ABY8Q470_9RHOB</name>
<reference evidence="2 3" key="1">
    <citation type="submission" date="2023-04" db="EMBL/GenBank/DDBJ databases">
        <title>YMD61, complete Genome.</title>
        <authorList>
            <person name="Zhang J."/>
        </authorList>
    </citation>
    <scope>NUCLEOTIDE SEQUENCE [LARGE SCALE GENOMIC DNA]</scope>
    <source>
        <strain evidence="2 3">YMD61</strain>
    </source>
</reference>
<proteinExistence type="predicted"/>
<sequence>MDYDLMLIIGLSLMMLALPSLFAALIEDRLPFAAGIGLTVGTGLAGWAVLSGERGLDPRALPDVLFTVIGRYIL</sequence>
<evidence type="ECO:0000313" key="2">
    <source>
        <dbReference type="EMBL" id="WGV15453.1"/>
    </source>
</evidence>
<keyword evidence="1" id="KW-1133">Transmembrane helix</keyword>
<keyword evidence="1" id="KW-0812">Transmembrane</keyword>
<dbReference type="RefSeq" id="WP_281464840.1">
    <property type="nucleotide sequence ID" value="NZ_CP124535.1"/>
</dbReference>
<dbReference type="Proteomes" id="UP001230978">
    <property type="component" value="Chromosome"/>
</dbReference>
<keyword evidence="3" id="KW-1185">Reference proteome</keyword>
<evidence type="ECO:0000256" key="1">
    <source>
        <dbReference type="SAM" id="Phobius"/>
    </source>
</evidence>
<organism evidence="2 3">
    <name type="scientific">Fuscovulum ytuae</name>
    <dbReference type="NCBI Taxonomy" id="3042299"/>
    <lineage>
        <taxon>Bacteria</taxon>
        <taxon>Pseudomonadati</taxon>
        <taxon>Pseudomonadota</taxon>
        <taxon>Alphaproteobacteria</taxon>
        <taxon>Rhodobacterales</taxon>
        <taxon>Paracoccaceae</taxon>
        <taxon>Fuscovulum</taxon>
    </lineage>
</organism>
<evidence type="ECO:0000313" key="3">
    <source>
        <dbReference type="Proteomes" id="UP001230978"/>
    </source>
</evidence>
<keyword evidence="1" id="KW-0472">Membrane</keyword>
<dbReference type="EMBL" id="CP124535">
    <property type="protein sequence ID" value="WGV15453.1"/>
    <property type="molecule type" value="Genomic_DNA"/>
</dbReference>
<accession>A0ABY8Q470</accession>
<protein>
    <submittedName>
        <fullName evidence="2">Uncharacterized protein</fullName>
    </submittedName>
</protein>